<feature type="region of interest" description="Disordered" evidence="1">
    <location>
        <begin position="1"/>
        <end position="20"/>
    </location>
</feature>
<reference evidence="2" key="1">
    <citation type="submission" date="2019-04" db="EMBL/GenBank/DDBJ databases">
        <title>Whole-genome sequencing of local methicillin-resistant S. aureus strain Lr2.</title>
        <authorList>
            <person name="Ullah N."/>
            <person name="Ali A."/>
        </authorList>
    </citation>
    <scope>NUCLEOTIDE SEQUENCE [LARGE SCALE GENOMIC DNA]</scope>
    <source>
        <strain evidence="2">Lr2</strain>
    </source>
</reference>
<dbReference type="AlphaFoldDB" id="A0AAE6EZT6"/>
<proteinExistence type="predicted"/>
<dbReference type="Pfam" id="PF06531">
    <property type="entry name" value="DUF1108"/>
    <property type="match status" value="1"/>
</dbReference>
<dbReference type="EMBL" id="CP038850">
    <property type="protein sequence ID" value="QCT57278.1"/>
    <property type="molecule type" value="Genomic_DNA"/>
</dbReference>
<dbReference type="InterPro" id="IPR009494">
    <property type="entry name" value="DUF1108"/>
</dbReference>
<evidence type="ECO:0000313" key="2">
    <source>
        <dbReference type="EMBL" id="QCT57278.1"/>
    </source>
</evidence>
<protein>
    <submittedName>
        <fullName evidence="2">DUF1108 family protein</fullName>
    </submittedName>
</protein>
<organism evidence="2">
    <name type="scientific">Staphylococcus aureus</name>
    <dbReference type="NCBI Taxonomy" id="1280"/>
    <lineage>
        <taxon>Bacteria</taxon>
        <taxon>Bacillati</taxon>
        <taxon>Bacillota</taxon>
        <taxon>Bacilli</taxon>
        <taxon>Bacillales</taxon>
        <taxon>Staphylococcaceae</taxon>
        <taxon>Staphylococcus</taxon>
    </lineage>
</organism>
<name>A0AAE6EZT6_STAAU</name>
<sequence length="110" mass="13100">MNYKTKKITRSAKRSTKNTRRTKRMYYKAGEIKNKIINFNGFEFKVSAMKRHDGISIQVKDMNNVPLKSFHVVDLSELYIAMDAMHDVINEWIEENTDEQDRLINLVMKW</sequence>
<accession>A0AAE6EZT6</accession>
<evidence type="ECO:0000256" key="1">
    <source>
        <dbReference type="SAM" id="MobiDB-lite"/>
    </source>
</evidence>
<gene>
    <name evidence="2" type="ORF">E1948_07535</name>
</gene>